<evidence type="ECO:0000256" key="2">
    <source>
        <dbReference type="ARBA" id="ARBA00023043"/>
    </source>
</evidence>
<protein>
    <submittedName>
        <fullName evidence="4">Uncharacterized protein</fullName>
    </submittedName>
</protein>
<feature type="repeat" description="ANK" evidence="3">
    <location>
        <begin position="281"/>
        <end position="313"/>
    </location>
</feature>
<dbReference type="SMART" id="SM00248">
    <property type="entry name" value="ANK"/>
    <property type="match status" value="2"/>
</dbReference>
<dbReference type="SUPFAM" id="SSF48403">
    <property type="entry name" value="Ankyrin repeat"/>
    <property type="match status" value="1"/>
</dbReference>
<dbReference type="InterPro" id="IPR002110">
    <property type="entry name" value="Ankyrin_rpt"/>
</dbReference>
<dbReference type="PROSITE" id="PS50088">
    <property type="entry name" value="ANK_REPEAT"/>
    <property type="match status" value="1"/>
</dbReference>
<evidence type="ECO:0000313" key="5">
    <source>
        <dbReference type="Proteomes" id="UP000364291"/>
    </source>
</evidence>
<dbReference type="RefSeq" id="WP_094068449.1">
    <property type="nucleotide sequence ID" value="NZ_CABPSX010000017.1"/>
</dbReference>
<sequence>MFPLSSGGAAPYRSEVSTSTFVHRPYGSDSPSDVADLRRQYAQAPRESPLRGQLFSMATGASGSVAAFLDPLLPRDARGGCLLNAQELAALRCVVFLPAEEVGLDALLRAGLPNDAAHDLCGLLRDAPEDAVMTTLASMAATPLPLAHWWSQAPALTGGVASRNARRSLRVLQLAGHRQWPFAENVWRGAVTLAGQALQCRTASRLPADPDMGLALLDFLPRNPHSQRLMTTFTGEPILLYSMRTGFPVAAVEKMLALGFDVNVASPEGRAPAGDAVPILSGGTPLHYAALHGDLEMIGLLASSGADLNARDTRGYSPILYARAGAAALYGHDAATTFRRQARTDIRLRDATAAVVCSLHGLGADPRVRGYDGGGLGLTLIHSVIASRDGGGMDQWPEFEQLIVRLNDLGVSFEAHAGIGAEHVAAFAQVNAHDNPNDAIWALGALLSKLQAW</sequence>
<organism evidence="4 5">
    <name type="scientific">Pandoraea apista</name>
    <dbReference type="NCBI Taxonomy" id="93218"/>
    <lineage>
        <taxon>Bacteria</taxon>
        <taxon>Pseudomonadati</taxon>
        <taxon>Pseudomonadota</taxon>
        <taxon>Betaproteobacteria</taxon>
        <taxon>Burkholderiales</taxon>
        <taxon>Burkholderiaceae</taxon>
        <taxon>Pandoraea</taxon>
    </lineage>
</organism>
<dbReference type="Gene3D" id="1.25.40.20">
    <property type="entry name" value="Ankyrin repeat-containing domain"/>
    <property type="match status" value="1"/>
</dbReference>
<dbReference type="OrthoDB" id="8945313at2"/>
<dbReference type="PROSITE" id="PS50297">
    <property type="entry name" value="ANK_REP_REGION"/>
    <property type="match status" value="1"/>
</dbReference>
<evidence type="ECO:0000256" key="3">
    <source>
        <dbReference type="PROSITE-ProRule" id="PRU00023"/>
    </source>
</evidence>
<evidence type="ECO:0000256" key="1">
    <source>
        <dbReference type="ARBA" id="ARBA00022737"/>
    </source>
</evidence>
<dbReference type="PANTHER" id="PTHR24180">
    <property type="entry name" value="CYCLIN-DEPENDENT KINASE INHIBITOR 2C-RELATED"/>
    <property type="match status" value="1"/>
</dbReference>
<reference evidence="4 5" key="1">
    <citation type="submission" date="2019-08" db="EMBL/GenBank/DDBJ databases">
        <authorList>
            <person name="Peeters C."/>
        </authorList>
    </citation>
    <scope>NUCLEOTIDE SEQUENCE [LARGE SCALE GENOMIC DNA]</scope>
    <source>
        <strain evidence="4 5">LMG 18089</strain>
    </source>
</reference>
<dbReference type="Proteomes" id="UP000364291">
    <property type="component" value="Unassembled WGS sequence"/>
</dbReference>
<name>A0A5E5PD88_9BURK</name>
<keyword evidence="1" id="KW-0677">Repeat</keyword>
<evidence type="ECO:0000313" key="4">
    <source>
        <dbReference type="EMBL" id="VVG74240.1"/>
    </source>
</evidence>
<proteinExistence type="predicted"/>
<dbReference type="PANTHER" id="PTHR24180:SF45">
    <property type="entry name" value="POLY [ADP-RIBOSE] POLYMERASE TANKYRASE"/>
    <property type="match status" value="1"/>
</dbReference>
<dbReference type="Pfam" id="PF00023">
    <property type="entry name" value="Ank"/>
    <property type="match status" value="1"/>
</dbReference>
<gene>
    <name evidence="4" type="ORF">PAP18089_05253</name>
</gene>
<dbReference type="InterPro" id="IPR051637">
    <property type="entry name" value="Ank_repeat_dom-contain_49"/>
</dbReference>
<dbReference type="InterPro" id="IPR036770">
    <property type="entry name" value="Ankyrin_rpt-contain_sf"/>
</dbReference>
<dbReference type="AlphaFoldDB" id="A0A5E5PD88"/>
<accession>A0A5E5PD88</accession>
<keyword evidence="2 3" id="KW-0040">ANK repeat</keyword>
<dbReference type="EMBL" id="CABPSX010000017">
    <property type="protein sequence ID" value="VVG74240.1"/>
    <property type="molecule type" value="Genomic_DNA"/>
</dbReference>